<accession>A0A0C2X6M0</accession>
<keyword evidence="2" id="KW-1133">Transmembrane helix</keyword>
<gene>
    <name evidence="4" type="ORF">M408DRAFT_84129</name>
</gene>
<dbReference type="SUPFAM" id="SSF51045">
    <property type="entry name" value="WW domain"/>
    <property type="match status" value="1"/>
</dbReference>
<dbReference type="Pfam" id="PF00397">
    <property type="entry name" value="WW"/>
    <property type="match status" value="1"/>
</dbReference>
<feature type="compositionally biased region" description="Basic and acidic residues" evidence="1">
    <location>
        <begin position="250"/>
        <end position="264"/>
    </location>
</feature>
<dbReference type="SMART" id="SM00456">
    <property type="entry name" value="WW"/>
    <property type="match status" value="1"/>
</dbReference>
<dbReference type="OrthoDB" id="185175at2759"/>
<dbReference type="AlphaFoldDB" id="A0A0C2X6M0"/>
<dbReference type="Gene3D" id="2.20.70.10">
    <property type="match status" value="1"/>
</dbReference>
<organism evidence="4 5">
    <name type="scientific">Serendipita vermifera MAFF 305830</name>
    <dbReference type="NCBI Taxonomy" id="933852"/>
    <lineage>
        <taxon>Eukaryota</taxon>
        <taxon>Fungi</taxon>
        <taxon>Dikarya</taxon>
        <taxon>Basidiomycota</taxon>
        <taxon>Agaricomycotina</taxon>
        <taxon>Agaricomycetes</taxon>
        <taxon>Sebacinales</taxon>
        <taxon>Serendipitaceae</taxon>
        <taxon>Serendipita</taxon>
    </lineage>
</organism>
<keyword evidence="2" id="KW-0472">Membrane</keyword>
<evidence type="ECO:0000313" key="4">
    <source>
        <dbReference type="EMBL" id="KIM33728.1"/>
    </source>
</evidence>
<dbReference type="EMBL" id="KN824277">
    <property type="protein sequence ID" value="KIM33728.1"/>
    <property type="molecule type" value="Genomic_DNA"/>
</dbReference>
<dbReference type="HOGENOM" id="CLU_687291_0_0_1"/>
<dbReference type="Proteomes" id="UP000054097">
    <property type="component" value="Unassembled WGS sequence"/>
</dbReference>
<feature type="compositionally biased region" description="Basic residues" evidence="1">
    <location>
        <begin position="203"/>
        <end position="219"/>
    </location>
</feature>
<feature type="region of interest" description="Disordered" evidence="1">
    <location>
        <begin position="1"/>
        <end position="162"/>
    </location>
</feature>
<dbReference type="InterPro" id="IPR001202">
    <property type="entry name" value="WW_dom"/>
</dbReference>
<dbReference type="CDD" id="cd00201">
    <property type="entry name" value="WW"/>
    <property type="match status" value="1"/>
</dbReference>
<dbReference type="PROSITE" id="PS50020">
    <property type="entry name" value="WW_DOMAIN_2"/>
    <property type="match status" value="1"/>
</dbReference>
<evidence type="ECO:0000256" key="2">
    <source>
        <dbReference type="SAM" id="Phobius"/>
    </source>
</evidence>
<evidence type="ECO:0000256" key="1">
    <source>
        <dbReference type="SAM" id="MobiDB-lite"/>
    </source>
</evidence>
<reference evidence="4 5" key="1">
    <citation type="submission" date="2014-04" db="EMBL/GenBank/DDBJ databases">
        <authorList>
            <consortium name="DOE Joint Genome Institute"/>
            <person name="Kuo A."/>
            <person name="Zuccaro A."/>
            <person name="Kohler A."/>
            <person name="Nagy L.G."/>
            <person name="Floudas D."/>
            <person name="Copeland A."/>
            <person name="Barry K.W."/>
            <person name="Cichocki N."/>
            <person name="Veneault-Fourrey C."/>
            <person name="LaButti K."/>
            <person name="Lindquist E.A."/>
            <person name="Lipzen A."/>
            <person name="Lundell T."/>
            <person name="Morin E."/>
            <person name="Murat C."/>
            <person name="Sun H."/>
            <person name="Tunlid A."/>
            <person name="Henrissat B."/>
            <person name="Grigoriev I.V."/>
            <person name="Hibbett D.S."/>
            <person name="Martin F."/>
            <person name="Nordberg H.P."/>
            <person name="Cantor M.N."/>
            <person name="Hua S.X."/>
        </authorList>
    </citation>
    <scope>NUCLEOTIDE SEQUENCE [LARGE SCALE GENOMIC DNA]</scope>
    <source>
        <strain evidence="4 5">MAFF 305830</strain>
    </source>
</reference>
<name>A0A0C2X6M0_SERVB</name>
<feature type="domain" description="WW" evidence="3">
    <location>
        <begin position="150"/>
        <end position="185"/>
    </location>
</feature>
<feature type="compositionally biased region" description="Polar residues" evidence="1">
    <location>
        <begin position="112"/>
        <end position="145"/>
    </location>
</feature>
<reference evidence="5" key="2">
    <citation type="submission" date="2015-01" db="EMBL/GenBank/DDBJ databases">
        <title>Evolutionary Origins and Diversification of the Mycorrhizal Mutualists.</title>
        <authorList>
            <consortium name="DOE Joint Genome Institute"/>
            <consortium name="Mycorrhizal Genomics Consortium"/>
            <person name="Kohler A."/>
            <person name="Kuo A."/>
            <person name="Nagy L.G."/>
            <person name="Floudas D."/>
            <person name="Copeland A."/>
            <person name="Barry K.W."/>
            <person name="Cichocki N."/>
            <person name="Veneault-Fourrey C."/>
            <person name="LaButti K."/>
            <person name="Lindquist E.A."/>
            <person name="Lipzen A."/>
            <person name="Lundell T."/>
            <person name="Morin E."/>
            <person name="Murat C."/>
            <person name="Riley R."/>
            <person name="Ohm R."/>
            <person name="Sun H."/>
            <person name="Tunlid A."/>
            <person name="Henrissat B."/>
            <person name="Grigoriev I.V."/>
            <person name="Hibbett D.S."/>
            <person name="Martin F."/>
        </authorList>
    </citation>
    <scope>NUCLEOTIDE SEQUENCE [LARGE SCALE GENOMIC DNA]</scope>
    <source>
        <strain evidence="5">MAFF 305830</strain>
    </source>
</reference>
<keyword evidence="5" id="KW-1185">Reference proteome</keyword>
<sequence>MMTMDDDQSEAVDWGDGDDGPEETAESIAAGVEADAISLASDDEDDLEALKKYHHNTWDDGREPVASEQASQQDPPPTSAPTTGPVEQQQRDDKSTRDTVPTVHGLPPKPSTAVSYSKAPTSMPVSTSATAMAQHTSGPNGNHNGSETRKVLPPGWEVRNSTSQPSQVYYYHHEAGKTQWEFPTEPLRPTRSANSRERGKRLERPRRSRSREQRARRRSLSPPRGGNTYRPKSRSMERDIPHRSARHVSPKREPPPRVERERQAPKVRSRPSSRERRPSPKPLHRSRSPPPRVRESRDDPRQGGRQESSQQQQHHSSSSTLLIPEICSPFYSSAVDETGAARSLPVVVLFSISFFKAVILMGHLFLSQGISTVRKGTRIDHLNLRNHSWTLIATSKVYTAP</sequence>
<proteinExistence type="predicted"/>
<feature type="compositionally biased region" description="Low complexity" evidence="1">
    <location>
        <begin position="305"/>
        <end position="319"/>
    </location>
</feature>
<dbReference type="InterPro" id="IPR036020">
    <property type="entry name" value="WW_dom_sf"/>
</dbReference>
<feature type="compositionally biased region" description="Basic and acidic residues" evidence="1">
    <location>
        <begin position="292"/>
        <end position="304"/>
    </location>
</feature>
<protein>
    <recommendedName>
        <fullName evidence="3">WW domain-containing protein</fullName>
    </recommendedName>
</protein>
<keyword evidence="2" id="KW-0812">Transmembrane</keyword>
<feature type="compositionally biased region" description="Basic and acidic residues" evidence="1">
    <location>
        <begin position="48"/>
        <end position="65"/>
    </location>
</feature>
<evidence type="ECO:0000313" key="5">
    <source>
        <dbReference type="Proteomes" id="UP000054097"/>
    </source>
</evidence>
<feature type="transmembrane region" description="Helical" evidence="2">
    <location>
        <begin position="344"/>
        <end position="366"/>
    </location>
</feature>
<evidence type="ECO:0000259" key="3">
    <source>
        <dbReference type="PROSITE" id="PS50020"/>
    </source>
</evidence>
<feature type="compositionally biased region" description="Acidic residues" evidence="1">
    <location>
        <begin position="1"/>
        <end position="25"/>
    </location>
</feature>
<feature type="region of interest" description="Disordered" evidence="1">
    <location>
        <begin position="176"/>
        <end position="320"/>
    </location>
</feature>